<evidence type="ECO:0000256" key="7">
    <source>
        <dbReference type="ARBA" id="ARBA00022763"/>
    </source>
</evidence>
<dbReference type="GO" id="GO:0005524">
    <property type="term" value="F:ATP binding"/>
    <property type="evidence" value="ECO:0007669"/>
    <property type="project" value="UniProtKB-KW"/>
</dbReference>
<evidence type="ECO:0000256" key="14">
    <source>
        <dbReference type="ARBA" id="ARBA00023125"/>
    </source>
</evidence>
<accession>A0A9C7Q198</accession>
<keyword evidence="8" id="KW-0378">Hydrolase</keyword>
<dbReference type="PANTHER" id="PTHR11472:SF1">
    <property type="entry name" value="GENERAL TRANSCRIPTION AND DNA REPAIR FACTOR IIH HELICASE SUBUNIT XPD"/>
    <property type="match status" value="1"/>
</dbReference>
<dbReference type="Gene3D" id="3.40.50.300">
    <property type="entry name" value="P-loop containing nucleotide triphosphate hydrolases"/>
    <property type="match status" value="3"/>
</dbReference>
<comment type="catalytic activity">
    <reaction evidence="20">
        <text>ATP + H2O = ADP + phosphate + H(+)</text>
        <dbReference type="Rhea" id="RHEA:13065"/>
        <dbReference type="ChEBI" id="CHEBI:15377"/>
        <dbReference type="ChEBI" id="CHEBI:15378"/>
        <dbReference type="ChEBI" id="CHEBI:30616"/>
        <dbReference type="ChEBI" id="CHEBI:43474"/>
        <dbReference type="ChEBI" id="CHEBI:456216"/>
        <dbReference type="EC" id="5.6.2.3"/>
    </reaction>
</comment>
<dbReference type="SUPFAM" id="SSF52540">
    <property type="entry name" value="P-loop containing nucleoside triphosphate hydrolases"/>
    <property type="match status" value="1"/>
</dbReference>
<evidence type="ECO:0000256" key="16">
    <source>
        <dbReference type="ARBA" id="ARBA00023204"/>
    </source>
</evidence>
<dbReference type="GO" id="GO:0006366">
    <property type="term" value="P:transcription by RNA polymerase II"/>
    <property type="evidence" value="ECO:0007669"/>
    <property type="project" value="TreeGrafter"/>
</dbReference>
<keyword evidence="14" id="KW-0238">DNA-binding</keyword>
<evidence type="ECO:0000256" key="20">
    <source>
        <dbReference type="ARBA" id="ARBA00048954"/>
    </source>
</evidence>
<dbReference type="FunFam" id="3.40.50.300:FF:000135">
    <property type="entry name" value="DNA repair helicase RAD3, putative"/>
    <property type="match status" value="1"/>
</dbReference>
<dbReference type="GO" id="GO:0003684">
    <property type="term" value="F:damaged DNA binding"/>
    <property type="evidence" value="ECO:0007669"/>
    <property type="project" value="TreeGrafter"/>
</dbReference>
<dbReference type="InterPro" id="IPR045028">
    <property type="entry name" value="DinG/Rad3-like"/>
</dbReference>
<dbReference type="InterPro" id="IPR001945">
    <property type="entry name" value="RAD3/XPD"/>
</dbReference>
<dbReference type="PRINTS" id="PR00852">
    <property type="entry name" value="XRODRMPGMNTD"/>
</dbReference>
<dbReference type="GO" id="GO:0046872">
    <property type="term" value="F:metal ion binding"/>
    <property type="evidence" value="ECO:0007669"/>
    <property type="project" value="UniProtKB-KW"/>
</dbReference>
<keyword evidence="10" id="KW-0067">ATP-binding</keyword>
<reference evidence="22" key="2">
    <citation type="submission" date="2022-01" db="EMBL/GenBank/DDBJ databases">
        <authorList>
            <person name="Hirooka S."/>
            <person name="Miyagishima S.Y."/>
        </authorList>
    </citation>
    <scope>NUCLEOTIDE SEQUENCE</scope>
    <source>
        <strain evidence="22">NBRC 102759</strain>
    </source>
</reference>
<evidence type="ECO:0000256" key="15">
    <source>
        <dbReference type="ARBA" id="ARBA00023163"/>
    </source>
</evidence>
<evidence type="ECO:0000256" key="2">
    <source>
        <dbReference type="ARBA" id="ARBA00004123"/>
    </source>
</evidence>
<evidence type="ECO:0000256" key="10">
    <source>
        <dbReference type="ARBA" id="ARBA00022840"/>
    </source>
</evidence>
<keyword evidence="7" id="KW-0227">DNA damage</keyword>
<dbReference type="GO" id="GO:0051539">
    <property type="term" value="F:4 iron, 4 sulfur cluster binding"/>
    <property type="evidence" value="ECO:0007669"/>
    <property type="project" value="UniProtKB-KW"/>
</dbReference>
<evidence type="ECO:0000313" key="23">
    <source>
        <dbReference type="Proteomes" id="UP001061958"/>
    </source>
</evidence>
<dbReference type="InterPro" id="IPR010614">
    <property type="entry name" value="RAD3-like_helicase_DEAD"/>
</dbReference>
<protein>
    <recommendedName>
        <fullName evidence="19">DNA 5'-3' helicase</fullName>
        <ecNumber evidence="19">5.6.2.3</ecNumber>
    </recommendedName>
</protein>
<evidence type="ECO:0000256" key="5">
    <source>
        <dbReference type="ARBA" id="ARBA00022723"/>
    </source>
</evidence>
<dbReference type="PANTHER" id="PTHR11472">
    <property type="entry name" value="DNA REPAIR DEAD HELICASE RAD3/XP-D SUBFAMILY MEMBER"/>
    <property type="match status" value="1"/>
</dbReference>
<dbReference type="Pfam" id="PF13307">
    <property type="entry name" value="Helicase_C_2"/>
    <property type="match status" value="1"/>
</dbReference>
<dbReference type="GO" id="GO:0005634">
    <property type="term" value="C:nucleus"/>
    <property type="evidence" value="ECO:0007669"/>
    <property type="project" value="UniProtKB-SubCell"/>
</dbReference>
<keyword evidence="5" id="KW-0479">Metal-binding</keyword>
<dbReference type="NCBIfam" id="TIGR00604">
    <property type="entry name" value="rad3"/>
    <property type="match status" value="1"/>
</dbReference>
<comment type="caution">
    <text evidence="22">The sequence shown here is derived from an EMBL/GenBank/DDBJ whole genome shotgun (WGS) entry which is preliminary data.</text>
</comment>
<reference evidence="22" key="1">
    <citation type="journal article" date="2022" name="Proc. Natl. Acad. Sci. U.S.A.">
        <title>Life cycle and functional genomics of the unicellular red alga Galdieria for elucidating algal and plant evolution and industrial use.</title>
        <authorList>
            <person name="Hirooka S."/>
            <person name="Itabashi T."/>
            <person name="Ichinose T.M."/>
            <person name="Onuma R."/>
            <person name="Fujiwara T."/>
            <person name="Yamashita S."/>
            <person name="Jong L.W."/>
            <person name="Tomita R."/>
            <person name="Iwane A.H."/>
            <person name="Miyagishima S.Y."/>
        </authorList>
    </citation>
    <scope>NUCLEOTIDE SEQUENCE</scope>
    <source>
        <strain evidence="22">NBRC 102759</strain>
    </source>
</reference>
<dbReference type="InterPro" id="IPR013020">
    <property type="entry name" value="Rad3/Chl1-like"/>
</dbReference>
<dbReference type="GO" id="GO:0016818">
    <property type="term" value="F:hydrolase activity, acting on acid anhydrides, in phosphorus-containing anhydrides"/>
    <property type="evidence" value="ECO:0007669"/>
    <property type="project" value="InterPro"/>
</dbReference>
<evidence type="ECO:0000256" key="4">
    <source>
        <dbReference type="ARBA" id="ARBA00022485"/>
    </source>
</evidence>
<evidence type="ECO:0000256" key="8">
    <source>
        <dbReference type="ARBA" id="ARBA00022801"/>
    </source>
</evidence>
<dbReference type="PROSITE" id="PS51193">
    <property type="entry name" value="HELICASE_ATP_BIND_2"/>
    <property type="match status" value="1"/>
</dbReference>
<dbReference type="Proteomes" id="UP001061958">
    <property type="component" value="Unassembled WGS sequence"/>
</dbReference>
<keyword evidence="23" id="KW-1185">Reference proteome</keyword>
<dbReference type="FunFam" id="1.10.30.20:FF:000001">
    <property type="entry name" value="DNA repair helicase rad15"/>
    <property type="match status" value="1"/>
</dbReference>
<dbReference type="FunFam" id="1.10.275.40:FF:000001">
    <property type="entry name" value="DNA repair helicase (Rad3)"/>
    <property type="match status" value="1"/>
</dbReference>
<sequence length="775" mass="88597">MKIPIDDLIVYFPYPFIYPEQYLYMKELKKTLDAGGHCILEMPTGTGKTVTLLSFFVAYRAARKSIGKLIYCTRTVGEIDKVLEELERVLAYRRDCNVDVASESQLVAVGLTTRRNLCLHPAVKDSETREEADSKCRSLTASWIRESATSRSSDSLCRYYETLQQKGELFQIPPGVYSMSSLNAFGEEQGICPYFTARRSLQYASIIVYNYHYLLDPKIARMISTELERDCVVVFDEAHNIDDVCIETMSVHLKRDTIQRCYQNLSHLSGLIQDVKDRNAQQLQEEYQRVLNGISYLPSSETDALSVAPILSDSALQETIPGNIRKAEHFLRFLRRILEYIQNVMQRNVATQETTWAFLQSMASLLQSDFRALKFSSDRLQSLIQTLQITHLLEFQPLQTLADFVTILGSYPTGNAFVVIFEPYDERYPSIPDPLLQLACLDASLAMQPVFSRFRSVILTSGTISPIELYSRILMFTPVTAKSLTMSFQRRNVCPMIVTRGSDQLPISSKYDYRHDPSVVRNYGTLVMEMARMVPDGLVCFFTSYVYMETMIQLWHEMGIIKRISEYKLIFIETPDNLECTLALKNYRKACDCGRGAIFMCVARGKVAEGIDFDRHYGRCVIVLGVPFQYTESRVLRARLEFLRTNLQISEGDFLSFDAVRQAAQCIGRVIRSKTDYGIMVFADKRFNRPDKKNKLPKWVLQFLDDAHCDLSVDMAVSIASAFLKQIAQPFYADNATGVALISEEQLLHWMETNDKKLDSFEYSHYLHTSSVSQG</sequence>
<comment type="similarity">
    <text evidence="3">Belongs to the helicase family. RAD3/XPD subfamily.</text>
</comment>
<dbReference type="GO" id="GO:0043139">
    <property type="term" value="F:5'-3' DNA helicase activity"/>
    <property type="evidence" value="ECO:0007669"/>
    <property type="project" value="UniProtKB-EC"/>
</dbReference>
<dbReference type="CDD" id="cd18788">
    <property type="entry name" value="SF2_C_XPD"/>
    <property type="match status" value="1"/>
</dbReference>
<gene>
    <name evidence="22" type="ORF">GpartN1_g6265.t1</name>
</gene>
<dbReference type="EC" id="5.6.2.3" evidence="19"/>
<dbReference type="EMBL" id="BQMJ01000055">
    <property type="protein sequence ID" value="GJQ14474.1"/>
    <property type="molecule type" value="Genomic_DNA"/>
</dbReference>
<evidence type="ECO:0000256" key="12">
    <source>
        <dbReference type="ARBA" id="ARBA00023014"/>
    </source>
</evidence>
<dbReference type="InterPro" id="IPR014013">
    <property type="entry name" value="Helic_SF1/SF2_ATP-bd_DinG/Rad3"/>
</dbReference>
<name>A0A9C7Q198_9RHOD</name>
<comment type="subcellular location">
    <subcellularLocation>
        <location evidence="2">Nucleus</location>
    </subcellularLocation>
</comment>
<dbReference type="AlphaFoldDB" id="A0A9C7Q198"/>
<evidence type="ECO:0000256" key="11">
    <source>
        <dbReference type="ARBA" id="ARBA00023004"/>
    </source>
</evidence>
<dbReference type="OrthoDB" id="272481at2759"/>
<organism evidence="22 23">
    <name type="scientific">Galdieria partita</name>
    <dbReference type="NCBI Taxonomy" id="83374"/>
    <lineage>
        <taxon>Eukaryota</taxon>
        <taxon>Rhodophyta</taxon>
        <taxon>Bangiophyceae</taxon>
        <taxon>Galdieriales</taxon>
        <taxon>Galdieriaceae</taxon>
        <taxon>Galdieria</taxon>
    </lineage>
</organism>
<evidence type="ECO:0000256" key="18">
    <source>
        <dbReference type="ARBA" id="ARBA00023242"/>
    </source>
</evidence>
<dbReference type="FunFam" id="3.40.50.300:FF:000128">
    <property type="entry name" value="Putative DNA repair helicase RAD3"/>
    <property type="match status" value="1"/>
</dbReference>
<dbReference type="InterPro" id="IPR010643">
    <property type="entry name" value="HBB"/>
</dbReference>
<keyword evidence="12" id="KW-0411">Iron-sulfur</keyword>
<dbReference type="InterPro" id="IPR006555">
    <property type="entry name" value="ATP-dep_Helicase_C"/>
</dbReference>
<dbReference type="Pfam" id="PF06733">
    <property type="entry name" value="DEAD_2"/>
    <property type="match status" value="1"/>
</dbReference>
<keyword evidence="18" id="KW-0539">Nucleus</keyword>
<evidence type="ECO:0000313" key="22">
    <source>
        <dbReference type="EMBL" id="GJQ14474.1"/>
    </source>
</evidence>
<keyword evidence="9" id="KW-0347">Helicase</keyword>
<keyword evidence="6" id="KW-0547">Nucleotide-binding</keyword>
<evidence type="ECO:0000256" key="1">
    <source>
        <dbReference type="ARBA" id="ARBA00001966"/>
    </source>
</evidence>
<dbReference type="GO" id="GO:0045951">
    <property type="term" value="P:positive regulation of mitotic recombination"/>
    <property type="evidence" value="ECO:0007669"/>
    <property type="project" value="TreeGrafter"/>
</dbReference>
<evidence type="ECO:0000259" key="21">
    <source>
        <dbReference type="PROSITE" id="PS51193"/>
    </source>
</evidence>
<evidence type="ECO:0000256" key="9">
    <source>
        <dbReference type="ARBA" id="ARBA00022806"/>
    </source>
</evidence>
<keyword evidence="13" id="KW-0805">Transcription regulation</keyword>
<keyword evidence="17" id="KW-0413">Isomerase</keyword>
<evidence type="ECO:0000256" key="17">
    <source>
        <dbReference type="ARBA" id="ARBA00023235"/>
    </source>
</evidence>
<dbReference type="InterPro" id="IPR027417">
    <property type="entry name" value="P-loop_NTPase"/>
</dbReference>
<comment type="cofactor">
    <cofactor evidence="1">
        <name>[4Fe-4S] cluster</name>
        <dbReference type="ChEBI" id="CHEBI:49883"/>
    </cofactor>
</comment>
<proteinExistence type="inferred from homology"/>
<evidence type="ECO:0000256" key="13">
    <source>
        <dbReference type="ARBA" id="ARBA00023015"/>
    </source>
</evidence>
<evidence type="ECO:0000256" key="6">
    <source>
        <dbReference type="ARBA" id="ARBA00022741"/>
    </source>
</evidence>
<evidence type="ECO:0000256" key="3">
    <source>
        <dbReference type="ARBA" id="ARBA00009146"/>
    </source>
</evidence>
<dbReference type="SMART" id="SM00491">
    <property type="entry name" value="HELICc2"/>
    <property type="match status" value="1"/>
</dbReference>
<keyword evidence="4" id="KW-0004">4Fe-4S</keyword>
<dbReference type="Pfam" id="PF06777">
    <property type="entry name" value="HBB"/>
    <property type="match status" value="1"/>
</dbReference>
<dbReference type="SMART" id="SM00488">
    <property type="entry name" value="DEXDc2"/>
    <property type="match status" value="1"/>
</dbReference>
<feature type="domain" description="Helicase ATP-binding" evidence="21">
    <location>
        <begin position="7"/>
        <end position="287"/>
    </location>
</feature>
<keyword evidence="16" id="KW-0234">DNA repair</keyword>
<keyword evidence="15" id="KW-0804">Transcription</keyword>
<dbReference type="GO" id="GO:0006289">
    <property type="term" value="P:nucleotide-excision repair"/>
    <property type="evidence" value="ECO:0007669"/>
    <property type="project" value="InterPro"/>
</dbReference>
<dbReference type="Gene3D" id="1.10.275.30">
    <property type="match status" value="1"/>
</dbReference>
<dbReference type="InterPro" id="IPR006554">
    <property type="entry name" value="Helicase-like_DEXD_c2"/>
</dbReference>
<evidence type="ECO:0000256" key="19">
    <source>
        <dbReference type="ARBA" id="ARBA00044969"/>
    </source>
</evidence>
<keyword evidence="11" id="KW-0408">Iron</keyword>